<dbReference type="PANTHER" id="PTHR46423">
    <property type="entry name" value="RNA POLYMERASE II-ASSOCIATED PROTEIN 3"/>
    <property type="match status" value="1"/>
</dbReference>
<dbReference type="InterPro" id="IPR011990">
    <property type="entry name" value="TPR-like_helical_dom_sf"/>
</dbReference>
<accession>A0A3P3Y135</accession>
<evidence type="ECO:0000256" key="6">
    <source>
        <dbReference type="SAM" id="MobiDB-lite"/>
    </source>
</evidence>
<name>A0A3P3Y135_PLABS</name>
<dbReference type="InterPro" id="IPR019734">
    <property type="entry name" value="TPR_rpt"/>
</dbReference>
<evidence type="ECO:0000256" key="2">
    <source>
        <dbReference type="ARBA" id="ARBA00022803"/>
    </source>
</evidence>
<evidence type="ECO:0000256" key="4">
    <source>
        <dbReference type="ARBA" id="ARBA00040133"/>
    </source>
</evidence>
<keyword evidence="1" id="KW-0677">Repeat</keyword>
<dbReference type="Proteomes" id="UP000290189">
    <property type="component" value="Unassembled WGS sequence"/>
</dbReference>
<dbReference type="Gene3D" id="1.25.40.10">
    <property type="entry name" value="Tetratricopeptide repeat domain"/>
    <property type="match status" value="1"/>
</dbReference>
<dbReference type="InterPro" id="IPR025986">
    <property type="entry name" value="RPAP3-like_C"/>
</dbReference>
<evidence type="ECO:0000256" key="3">
    <source>
        <dbReference type="ARBA" id="ARBA00038275"/>
    </source>
</evidence>
<feature type="region of interest" description="Disordered" evidence="6">
    <location>
        <begin position="37"/>
        <end position="56"/>
    </location>
</feature>
<proteinExistence type="inferred from homology"/>
<sequence length="403" mass="44473">MEGIKDIQRQIRHNADELNQFVQDVYAWEDDCNAGRIAPPGQGRESKAAVAQRTSADSHTYDKGYVKWEKFDVDKALREVDENETPRAEDQRQRGESLREKGNEMFRAGRYAEAIQLYSQCLDVNPSDAKALSNRAAAAFKLKRFTDAENDCSAALAVDPDNAKALMRRGMSRASLKKIRSALIDFEHVLRITKDTDASRKEAEQHIATLRNRVADQQSRSSAPPAAQMPRRRLVIEEVSESSDDGSDAQPVAASLPSSASPVEVCEKVASPAPIDDVPPAVPDVPRGPYEFERSYRSLQNHPDLLFDFMRKIPVGNYARLLGTCIDAGLIGRCVQVARGHDHEGILHVLKGLTSVPRFSILAMFLDDDERHAAGDLLGALAEDDGRSSELSSIGQAFSLPGY</sequence>
<dbReference type="AlphaFoldDB" id="A0A3P3Y135"/>
<feature type="repeat" description="TPR" evidence="5">
    <location>
        <begin position="95"/>
        <end position="128"/>
    </location>
</feature>
<evidence type="ECO:0000256" key="5">
    <source>
        <dbReference type="PROSITE-ProRule" id="PRU00339"/>
    </source>
</evidence>
<dbReference type="Pfam" id="PF13877">
    <property type="entry name" value="RPAP3_C"/>
    <property type="match status" value="1"/>
</dbReference>
<keyword evidence="8" id="KW-0496">Mitochondrion</keyword>
<dbReference type="InterPro" id="IPR051966">
    <property type="entry name" value="RPAP3"/>
</dbReference>
<gene>
    <name evidence="8" type="ORF">PLBR_LOCUS1088</name>
</gene>
<organism evidence="8 9">
    <name type="scientific">Plasmodiophora brassicae</name>
    <name type="common">Clubroot disease agent</name>
    <dbReference type="NCBI Taxonomy" id="37360"/>
    <lineage>
        <taxon>Eukaryota</taxon>
        <taxon>Sar</taxon>
        <taxon>Rhizaria</taxon>
        <taxon>Endomyxa</taxon>
        <taxon>Phytomyxea</taxon>
        <taxon>Plasmodiophorida</taxon>
        <taxon>Plasmodiophoridae</taxon>
        <taxon>Plasmodiophora</taxon>
    </lineage>
</organism>
<dbReference type="PANTHER" id="PTHR46423:SF1">
    <property type="entry name" value="RNA POLYMERASE II-ASSOCIATED PROTEIN 3"/>
    <property type="match status" value="1"/>
</dbReference>
<keyword evidence="2 5" id="KW-0802">TPR repeat</keyword>
<reference evidence="8 9" key="1">
    <citation type="submission" date="2018-03" db="EMBL/GenBank/DDBJ databases">
        <authorList>
            <person name="Fogelqvist J."/>
        </authorList>
    </citation>
    <scope>NUCLEOTIDE SEQUENCE [LARGE SCALE GENOMIC DNA]</scope>
</reference>
<evidence type="ECO:0000256" key="1">
    <source>
        <dbReference type="ARBA" id="ARBA00022737"/>
    </source>
</evidence>
<comment type="similarity">
    <text evidence="3">Belongs to the RPAP3 family.</text>
</comment>
<dbReference type="GO" id="GO:0101031">
    <property type="term" value="C:protein folding chaperone complex"/>
    <property type="evidence" value="ECO:0007669"/>
    <property type="project" value="TreeGrafter"/>
</dbReference>
<geneLocation type="mitochondrion" evidence="8"/>
<dbReference type="Pfam" id="PF13432">
    <property type="entry name" value="TPR_16"/>
    <property type="match status" value="1"/>
</dbReference>
<feature type="compositionally biased region" description="Acidic residues" evidence="6">
    <location>
        <begin position="238"/>
        <end position="247"/>
    </location>
</feature>
<feature type="region of interest" description="Disordered" evidence="6">
    <location>
        <begin position="211"/>
        <end position="259"/>
    </location>
</feature>
<dbReference type="EMBL" id="OVEO01000002">
    <property type="protein sequence ID" value="SPQ93873.1"/>
    <property type="molecule type" value="Genomic_DNA"/>
</dbReference>
<protein>
    <recommendedName>
        <fullName evidence="4">RNA polymerase II-associated protein 3</fullName>
    </recommendedName>
</protein>
<evidence type="ECO:0000313" key="9">
    <source>
        <dbReference type="Proteomes" id="UP000290189"/>
    </source>
</evidence>
<dbReference type="PROSITE" id="PS50005">
    <property type="entry name" value="TPR"/>
    <property type="match status" value="1"/>
</dbReference>
<feature type="region of interest" description="Disordered" evidence="6">
    <location>
        <begin position="79"/>
        <end position="100"/>
    </location>
</feature>
<evidence type="ECO:0000313" key="8">
    <source>
        <dbReference type="EMBL" id="SPQ93873.1"/>
    </source>
</evidence>
<evidence type="ECO:0000259" key="7">
    <source>
        <dbReference type="Pfam" id="PF13877"/>
    </source>
</evidence>
<dbReference type="SMART" id="SM00028">
    <property type="entry name" value="TPR"/>
    <property type="match status" value="3"/>
</dbReference>
<feature type="domain" description="RNA-polymerase II-associated protein 3-like C-terminal" evidence="7">
    <location>
        <begin position="286"/>
        <end position="371"/>
    </location>
</feature>
<dbReference type="SUPFAM" id="SSF48452">
    <property type="entry name" value="TPR-like"/>
    <property type="match status" value="1"/>
</dbReference>